<gene>
    <name evidence="1" type="ORF">JCM16777_1080</name>
</gene>
<proteinExistence type="predicted"/>
<evidence type="ECO:0000313" key="1">
    <source>
        <dbReference type="EMBL" id="BBM42830.1"/>
    </source>
</evidence>
<organism evidence="1 2">
    <name type="scientific">Leptotrichia wadei</name>
    <dbReference type="NCBI Taxonomy" id="157687"/>
    <lineage>
        <taxon>Bacteria</taxon>
        <taxon>Fusobacteriati</taxon>
        <taxon>Fusobacteriota</taxon>
        <taxon>Fusobacteriia</taxon>
        <taxon>Fusobacteriales</taxon>
        <taxon>Leptotrichiaceae</taxon>
        <taxon>Leptotrichia</taxon>
    </lineage>
</organism>
<dbReference type="KEGG" id="lwd:JCM16777_1080"/>
<accession>A0A7U6LAK8</accession>
<evidence type="ECO:0000313" key="2">
    <source>
        <dbReference type="Proteomes" id="UP000321943"/>
    </source>
</evidence>
<dbReference type="EMBL" id="AP019829">
    <property type="protein sequence ID" value="BBM42830.1"/>
    <property type="molecule type" value="Genomic_DNA"/>
</dbReference>
<dbReference type="AlphaFoldDB" id="A0A7U6LAK8"/>
<sequence>MKKILLGLFILGTLGMAQSNYEVYVKSGVKISQSEVDRDSKEIENLVNKEIIERYNTEGKKTIKGLYREYMNKSIDGKCS</sequence>
<dbReference type="RefSeq" id="WP_018498010.1">
    <property type="nucleotide sequence ID" value="NZ_AP019829.2"/>
</dbReference>
<name>A0A7U6LAK8_9FUSO</name>
<reference evidence="1 2" key="1">
    <citation type="submission" date="2019-07" db="EMBL/GenBank/DDBJ databases">
        <title>Complete Genome Sequence of Leptotrichia wadei Strain JCM16777.</title>
        <authorList>
            <person name="Watanabe S."/>
            <person name="Cui L."/>
        </authorList>
    </citation>
    <scope>NUCLEOTIDE SEQUENCE [LARGE SCALE GENOMIC DNA]</scope>
    <source>
        <strain evidence="1 2">JCM16777</strain>
    </source>
</reference>
<protein>
    <submittedName>
        <fullName evidence="1">Uncharacterized protein</fullName>
    </submittedName>
</protein>
<dbReference type="Proteomes" id="UP000321943">
    <property type="component" value="Chromosome"/>
</dbReference>
<dbReference type="GeneID" id="84804411"/>